<name>A0A4U0NYX5_9SPHI</name>
<proteinExistence type="predicted"/>
<evidence type="ECO:0000313" key="2">
    <source>
        <dbReference type="Proteomes" id="UP000306808"/>
    </source>
</evidence>
<accession>A0A4U0NYX5</accession>
<reference evidence="1 2" key="1">
    <citation type="submission" date="2019-04" db="EMBL/GenBank/DDBJ databases">
        <title>Sphingobacterium olei sp. nov., isolated from oil-contaminated soil.</title>
        <authorList>
            <person name="Liu B."/>
        </authorList>
    </citation>
    <scope>NUCLEOTIDE SEQUENCE [LARGE SCALE GENOMIC DNA]</scope>
    <source>
        <strain evidence="1 2">HAL-9</strain>
    </source>
</reference>
<sequence length="365" mass="42179">MMTTLLPLENAIDQHLRSNGSAAAPTLETFTTLCQQVLVDMSVVYKQHMSKAVLDQSTNQAHLILTHLSDKLSDTTAAPNHMRVLQTLINQFEQYYGQHIKAENPIAHYQSQQLQTLVARRLPDITTQLKRKAIPIPYLDELVYAMASLFQPGKLPELQHYHRSYITRLLDALEHMANDQRDKPWPERFISLLVNIDFNYMGFYNRWADLQNAQLDIALTQGNVAAILMQMDMKLAWYRTKTQLAYDPYNRSLLHYMQEYLRFKKKEIKLSTESQASSAYAFIPLQLNGNQAKLFFHACYAVGLYDASSKEEAAKFVAQHIRTDFGTVLSPHSLRKYDKDKLAPHADFVIRKLKAMTKYLEDDFR</sequence>
<protein>
    <submittedName>
        <fullName evidence="1">Uncharacterized protein</fullName>
    </submittedName>
</protein>
<dbReference type="OrthoDB" id="694943at2"/>
<dbReference type="EMBL" id="SUME01000005">
    <property type="protein sequence ID" value="TJZ60086.1"/>
    <property type="molecule type" value="Genomic_DNA"/>
</dbReference>
<organism evidence="1 2">
    <name type="scientific">Sphingobacterium olei</name>
    <dbReference type="NCBI Taxonomy" id="2571155"/>
    <lineage>
        <taxon>Bacteria</taxon>
        <taxon>Pseudomonadati</taxon>
        <taxon>Bacteroidota</taxon>
        <taxon>Sphingobacteriia</taxon>
        <taxon>Sphingobacteriales</taxon>
        <taxon>Sphingobacteriaceae</taxon>
        <taxon>Sphingobacterium</taxon>
    </lineage>
</organism>
<comment type="caution">
    <text evidence="1">The sequence shown here is derived from an EMBL/GenBank/DDBJ whole genome shotgun (WGS) entry which is preliminary data.</text>
</comment>
<evidence type="ECO:0000313" key="1">
    <source>
        <dbReference type="EMBL" id="TJZ60086.1"/>
    </source>
</evidence>
<dbReference type="Proteomes" id="UP000306808">
    <property type="component" value="Unassembled WGS sequence"/>
</dbReference>
<dbReference type="RefSeq" id="WP_136902026.1">
    <property type="nucleotide sequence ID" value="NZ_SUME01000005.1"/>
</dbReference>
<keyword evidence="2" id="KW-1185">Reference proteome</keyword>
<dbReference type="AlphaFoldDB" id="A0A4U0NYX5"/>
<gene>
    <name evidence="1" type="ORF">FAZ15_14485</name>
</gene>